<dbReference type="OrthoDB" id="9801795at2"/>
<keyword evidence="2" id="KW-0808">Transferase</keyword>
<dbReference type="InterPro" id="IPR037171">
    <property type="entry name" value="NagB/RpiA_transferase-like"/>
</dbReference>
<dbReference type="Gene3D" id="3.30.750.70">
    <property type="entry name" value="4-hydroxybutyrate coenzyme like domains"/>
    <property type="match status" value="1"/>
</dbReference>
<dbReference type="InterPro" id="IPR038460">
    <property type="entry name" value="AcetylCoA_hyd_C_sf"/>
</dbReference>
<name>A0A0K8QIG8_9GAMM</name>
<proteinExistence type="predicted"/>
<dbReference type="SUPFAM" id="SSF100950">
    <property type="entry name" value="NagB/RpiA/CoA transferase-like"/>
    <property type="match status" value="1"/>
</dbReference>
<evidence type="ECO:0000313" key="2">
    <source>
        <dbReference type="EMBL" id="GAP64730.1"/>
    </source>
</evidence>
<gene>
    <name evidence="2" type="ORF">MBSD_n0012</name>
</gene>
<dbReference type="AlphaFoldDB" id="A0A0K8QIG8"/>
<reference evidence="2" key="1">
    <citation type="submission" date="2015-08" db="EMBL/GenBank/DDBJ databases">
        <title>Complete DNA Sequence of Pseudomonas syringae pv. actinidiae, the Causal Agent of Kiwifruit Canker Disease.</title>
        <authorList>
            <person name="Rikkerink E.H.A."/>
            <person name="Fineran P.C."/>
        </authorList>
    </citation>
    <scope>NUCLEOTIDE SEQUENCE</scope>
    <source>
        <strain evidence="2">SkMP5</strain>
    </source>
</reference>
<protein>
    <submittedName>
        <fullName evidence="2">Acetyl-CoA hydrolase-transferase family protein</fullName>
    </submittedName>
</protein>
<keyword evidence="2" id="KW-0378">Hydrolase</keyword>
<keyword evidence="3" id="KW-1185">Reference proteome</keyword>
<dbReference type="EMBL" id="DF970131">
    <property type="protein sequence ID" value="GAP64730.1"/>
    <property type="molecule type" value="Genomic_DNA"/>
</dbReference>
<evidence type="ECO:0000313" key="3">
    <source>
        <dbReference type="Proteomes" id="UP000253740"/>
    </source>
</evidence>
<accession>A0A0K8QIG8</accession>
<sequence>MDQRAPTPERIADIDACVERILDRTAGDLRIAAPLGLGKPVPLLNALYRRVERDPALRLTLFTALSLTRPRAAPGLEARFLGPFLERHFGADWEDPAWAIAERERRLPANVRVHEFYMQSGALLHSPRAQRDYISLNYTHVARDLAGQGINAIVQLVALREDADGLRISLSSNPDLTGDLLDCLEAEGRPRPLLVAVAHPGLPFLEGGAEVPAATFDLLLTPPGPPPRLFALPREPVDDVEHAIGMHASALVADGGTLQIGIGALADALVGALLLRQRHNADYRAHLAALDAGGNTRGLAARVGGLEPLAQGLYGASEMVMDGFMHLRRAGLLRREAFDDLALERALAAGVIGPRLDAGAAERLHAHGALPDRIDASELARLQRFGLLPREARLRDGAIALPDGATIPSDLRDAAARAALGRALDGRRLAGGRYLRGGFFLGSAEFYAWLRALDGEDRAGFEMTRISAVNRIHGGHAQLDMLQRRGARFFNTCMMATMLGAAASDTLEDGRVVSGVGGQYDFVAMAHALPDGRSVLLLRSTRADRGTLRSNILWSHGQATIPRHLRDLLVTEYGVADLRGKTDEECILAMLAVTDARFVDGLVAEALRAGKLARDFRVPDAWRANTPRRLAAALAAGRRQGLFPAFPFGSDFTDAELGLLPALGWLRARGATPRGRLGLLLRALLPRRADASARPLLERMRLDAPRGAGERLQRRLLLAALQAAARARQG</sequence>
<dbReference type="Pfam" id="PF13336">
    <property type="entry name" value="AcetylCoA_hyd_C"/>
    <property type="match status" value="1"/>
</dbReference>
<dbReference type="PANTHER" id="PTHR21432:SF20">
    <property type="entry name" value="ACETYL-COA HYDROLASE"/>
    <property type="match status" value="1"/>
</dbReference>
<organism evidence="2">
    <name type="scientific">Mizugakiibacter sediminis</name>
    <dbReference type="NCBI Taxonomy" id="1475481"/>
    <lineage>
        <taxon>Bacteria</taxon>
        <taxon>Pseudomonadati</taxon>
        <taxon>Pseudomonadota</taxon>
        <taxon>Gammaproteobacteria</taxon>
        <taxon>Lysobacterales</taxon>
        <taxon>Rhodanobacteraceae</taxon>
        <taxon>Mizugakiibacter</taxon>
    </lineage>
</organism>
<dbReference type="Proteomes" id="UP000253740">
    <property type="component" value="Unassembled WGS sequence"/>
</dbReference>
<dbReference type="Gene3D" id="3.40.1080.20">
    <property type="entry name" value="Acetyl-CoA hydrolase/transferase C-terminal domain"/>
    <property type="match status" value="1"/>
</dbReference>
<dbReference type="InterPro" id="IPR026888">
    <property type="entry name" value="AcetylCoA_hyd_C"/>
</dbReference>
<dbReference type="GO" id="GO:0008775">
    <property type="term" value="F:acetate CoA-transferase activity"/>
    <property type="evidence" value="ECO:0007669"/>
    <property type="project" value="InterPro"/>
</dbReference>
<dbReference type="RefSeq" id="WP_062533885.1">
    <property type="nucleotide sequence ID" value="NZ_DF970131.1"/>
</dbReference>
<dbReference type="InterPro" id="IPR046433">
    <property type="entry name" value="ActCoA_hydro"/>
</dbReference>
<feature type="domain" description="Acetyl-CoA hydrolase/transferase C-terminal" evidence="1">
    <location>
        <begin position="442"/>
        <end position="606"/>
    </location>
</feature>
<dbReference type="STRING" id="1475481.GCA_000953855_00012"/>
<dbReference type="PANTHER" id="PTHR21432">
    <property type="entry name" value="ACETYL-COA HYDROLASE-RELATED"/>
    <property type="match status" value="1"/>
</dbReference>
<dbReference type="GO" id="GO:0016787">
    <property type="term" value="F:hydrolase activity"/>
    <property type="evidence" value="ECO:0007669"/>
    <property type="project" value="UniProtKB-KW"/>
</dbReference>
<dbReference type="GO" id="GO:0006083">
    <property type="term" value="P:acetate metabolic process"/>
    <property type="evidence" value="ECO:0007669"/>
    <property type="project" value="InterPro"/>
</dbReference>
<evidence type="ECO:0000259" key="1">
    <source>
        <dbReference type="Pfam" id="PF13336"/>
    </source>
</evidence>